<name>A0A1J7C280_9ACTN</name>
<dbReference type="InterPro" id="IPR057326">
    <property type="entry name" value="KR_dom"/>
</dbReference>
<dbReference type="PRINTS" id="PR00081">
    <property type="entry name" value="GDHRDH"/>
</dbReference>
<dbReference type="Proteomes" id="UP000243342">
    <property type="component" value="Unassembled WGS sequence"/>
</dbReference>
<dbReference type="OrthoDB" id="9806974at2"/>
<proteinExistence type="inferred from homology"/>
<dbReference type="RefSeq" id="WP_071658347.1">
    <property type="nucleotide sequence ID" value="NZ_MLCF01000135.1"/>
</dbReference>
<dbReference type="InterPro" id="IPR002347">
    <property type="entry name" value="SDR_fam"/>
</dbReference>
<dbReference type="SMART" id="SM00822">
    <property type="entry name" value="PKS_KR"/>
    <property type="match status" value="1"/>
</dbReference>
<keyword evidence="2" id="KW-0560">Oxidoreductase</keyword>
<gene>
    <name evidence="4" type="ORF">BIV57_20215</name>
</gene>
<dbReference type="GO" id="GO:0016491">
    <property type="term" value="F:oxidoreductase activity"/>
    <property type="evidence" value="ECO:0007669"/>
    <property type="project" value="UniProtKB-KW"/>
</dbReference>
<comment type="caution">
    <text evidence="4">The sequence shown here is derived from an EMBL/GenBank/DDBJ whole genome shotgun (WGS) entry which is preliminary data.</text>
</comment>
<evidence type="ECO:0000313" key="4">
    <source>
        <dbReference type="EMBL" id="OIV35684.1"/>
    </source>
</evidence>
<dbReference type="SUPFAM" id="SSF51735">
    <property type="entry name" value="NAD(P)-binding Rossmann-fold domains"/>
    <property type="match status" value="1"/>
</dbReference>
<comment type="similarity">
    <text evidence="1">Belongs to the short-chain dehydrogenases/reductases (SDR) family.</text>
</comment>
<keyword evidence="5" id="KW-1185">Reference proteome</keyword>
<sequence>MSESVVIVGGTSGIGLSAARRQLAEGRRVVITGRSAERLEAALLELKGAPGGDGAGMLEGRVADAADGEGMRALFAELGSVDHVVIAATGASAAGPFRDITEAELRKAVEGKLIAQAIAAQAALTVLREGGSITFVTAASSGAAMPGTAGLAAVNGAVDSMVPVLAVELAPVRVNAVSPGIVRTPWWNWASEEARRETFDNWAKSAPVGRVGEPEDLGDAIAYLIGNGFTTGTVLRVDGGARLASGA</sequence>
<evidence type="ECO:0000259" key="3">
    <source>
        <dbReference type="SMART" id="SM00822"/>
    </source>
</evidence>
<protein>
    <submittedName>
        <fullName evidence="4">Short-chain dehydrogenase</fullName>
    </submittedName>
</protein>
<evidence type="ECO:0000313" key="5">
    <source>
        <dbReference type="Proteomes" id="UP000243342"/>
    </source>
</evidence>
<organism evidence="4 5">
    <name type="scientific">Mangrovactinospora gilvigrisea</name>
    <dbReference type="NCBI Taxonomy" id="1428644"/>
    <lineage>
        <taxon>Bacteria</taxon>
        <taxon>Bacillati</taxon>
        <taxon>Actinomycetota</taxon>
        <taxon>Actinomycetes</taxon>
        <taxon>Kitasatosporales</taxon>
        <taxon>Streptomycetaceae</taxon>
        <taxon>Mangrovactinospora</taxon>
    </lineage>
</organism>
<dbReference type="Pfam" id="PF13561">
    <property type="entry name" value="adh_short_C2"/>
    <property type="match status" value="1"/>
</dbReference>
<accession>A0A1J7C280</accession>
<dbReference type="PANTHER" id="PTHR43477">
    <property type="entry name" value="DIHYDROANTICAPSIN 7-DEHYDROGENASE"/>
    <property type="match status" value="1"/>
</dbReference>
<dbReference type="STRING" id="1428644.BIV57_20215"/>
<evidence type="ECO:0000256" key="1">
    <source>
        <dbReference type="ARBA" id="ARBA00006484"/>
    </source>
</evidence>
<dbReference type="Gene3D" id="3.40.50.720">
    <property type="entry name" value="NAD(P)-binding Rossmann-like Domain"/>
    <property type="match status" value="1"/>
</dbReference>
<dbReference type="PANTHER" id="PTHR43477:SF1">
    <property type="entry name" value="DIHYDROANTICAPSIN 7-DEHYDROGENASE"/>
    <property type="match status" value="1"/>
</dbReference>
<reference evidence="4 5" key="1">
    <citation type="submission" date="2016-10" db="EMBL/GenBank/DDBJ databases">
        <title>Genome sequence of Streptomyces gilvigriseus MUSC 26.</title>
        <authorList>
            <person name="Lee L.-H."/>
            <person name="Ser H.-L."/>
        </authorList>
    </citation>
    <scope>NUCLEOTIDE SEQUENCE [LARGE SCALE GENOMIC DNA]</scope>
    <source>
        <strain evidence="4 5">MUSC 26</strain>
    </source>
</reference>
<feature type="domain" description="Ketoreductase" evidence="3">
    <location>
        <begin position="3"/>
        <end position="184"/>
    </location>
</feature>
<dbReference type="EMBL" id="MLCF01000135">
    <property type="protein sequence ID" value="OIV35684.1"/>
    <property type="molecule type" value="Genomic_DNA"/>
</dbReference>
<dbReference type="InterPro" id="IPR036291">
    <property type="entry name" value="NAD(P)-bd_dom_sf"/>
</dbReference>
<evidence type="ECO:0000256" key="2">
    <source>
        <dbReference type="ARBA" id="ARBA00023002"/>
    </source>
</evidence>
<dbReference type="AlphaFoldDB" id="A0A1J7C280"/>
<dbReference type="InterPro" id="IPR051122">
    <property type="entry name" value="SDR_DHRS6-like"/>
</dbReference>